<dbReference type="Pfam" id="PF00295">
    <property type="entry name" value="Glyco_hydro_28"/>
    <property type="match status" value="1"/>
</dbReference>
<dbReference type="FunFam" id="2.160.20.10:FF:000004">
    <property type="entry name" value="Pectin lyase-like superfamily protein"/>
    <property type="match status" value="1"/>
</dbReference>
<evidence type="ECO:0000256" key="9">
    <source>
        <dbReference type="RuleBase" id="RU361169"/>
    </source>
</evidence>
<dbReference type="InterPro" id="IPR012334">
    <property type="entry name" value="Pectin_lyas_fold"/>
</dbReference>
<dbReference type="SUPFAM" id="SSF51126">
    <property type="entry name" value="Pectin lyase-like"/>
    <property type="match status" value="1"/>
</dbReference>
<evidence type="ECO:0000256" key="4">
    <source>
        <dbReference type="ARBA" id="ARBA00022525"/>
    </source>
</evidence>
<dbReference type="PROSITE" id="PS00502">
    <property type="entry name" value="POLYGALACTURONASE"/>
    <property type="match status" value="1"/>
</dbReference>
<keyword evidence="12" id="KW-1185">Reference proteome</keyword>
<dbReference type="GO" id="GO:0005975">
    <property type="term" value="P:carbohydrate metabolic process"/>
    <property type="evidence" value="ECO:0007669"/>
    <property type="project" value="InterPro"/>
</dbReference>
<reference evidence="11 12" key="1">
    <citation type="submission" date="2024-01" db="EMBL/GenBank/DDBJ databases">
        <title>The complete chloroplast genome sequence of Lithospermum erythrorhizon: insights into the phylogenetic relationship among Boraginaceae species and the maternal lineages of purple gromwells.</title>
        <authorList>
            <person name="Okada T."/>
            <person name="Watanabe K."/>
        </authorList>
    </citation>
    <scope>NUCLEOTIDE SEQUENCE [LARGE SCALE GENOMIC DNA]</scope>
</reference>
<dbReference type="InterPro" id="IPR000743">
    <property type="entry name" value="Glyco_hydro_28"/>
</dbReference>
<feature type="chain" id="PRO_5043708022" description="Polygalacturonase" evidence="10">
    <location>
        <begin position="24"/>
        <end position="389"/>
    </location>
</feature>
<dbReference type="Proteomes" id="UP001454036">
    <property type="component" value="Unassembled WGS sequence"/>
</dbReference>
<dbReference type="PANTHER" id="PTHR31375">
    <property type="match status" value="1"/>
</dbReference>
<dbReference type="GO" id="GO:0071555">
    <property type="term" value="P:cell wall organization"/>
    <property type="evidence" value="ECO:0007669"/>
    <property type="project" value="UniProtKB-KW"/>
</dbReference>
<keyword evidence="3" id="KW-0134">Cell wall</keyword>
<proteinExistence type="inferred from homology"/>
<dbReference type="InterPro" id="IPR006626">
    <property type="entry name" value="PbH1"/>
</dbReference>
<evidence type="ECO:0000256" key="8">
    <source>
        <dbReference type="PROSITE-ProRule" id="PRU10052"/>
    </source>
</evidence>
<comment type="caution">
    <text evidence="11">The sequence shown here is derived from an EMBL/GenBank/DDBJ whole genome shotgun (WGS) entry which is preliminary data.</text>
</comment>
<dbReference type="Gene3D" id="2.160.20.10">
    <property type="entry name" value="Single-stranded right-handed beta-helix, Pectin lyase-like"/>
    <property type="match status" value="1"/>
</dbReference>
<evidence type="ECO:0008006" key="13">
    <source>
        <dbReference type="Google" id="ProtNLM"/>
    </source>
</evidence>
<keyword evidence="6 9" id="KW-0326">Glycosidase</keyword>
<gene>
    <name evidence="11" type="ORF">LIER_09581</name>
</gene>
<dbReference type="InterPro" id="IPR011050">
    <property type="entry name" value="Pectin_lyase_fold/virulence"/>
</dbReference>
<dbReference type="GO" id="GO:0004650">
    <property type="term" value="F:polygalacturonase activity"/>
    <property type="evidence" value="ECO:0007669"/>
    <property type="project" value="InterPro"/>
</dbReference>
<feature type="active site" evidence="8">
    <location>
        <position position="236"/>
    </location>
</feature>
<comment type="similarity">
    <text evidence="2 9">Belongs to the glycosyl hydrolase 28 family.</text>
</comment>
<evidence type="ECO:0000256" key="1">
    <source>
        <dbReference type="ARBA" id="ARBA00004191"/>
    </source>
</evidence>
<dbReference type="AlphaFoldDB" id="A0AAV3PGB6"/>
<evidence type="ECO:0000256" key="2">
    <source>
        <dbReference type="ARBA" id="ARBA00008834"/>
    </source>
</evidence>
<keyword evidence="5 9" id="KW-0378">Hydrolase</keyword>
<organism evidence="11 12">
    <name type="scientific">Lithospermum erythrorhizon</name>
    <name type="common">Purple gromwell</name>
    <name type="synonym">Lithospermum officinale var. erythrorhizon</name>
    <dbReference type="NCBI Taxonomy" id="34254"/>
    <lineage>
        <taxon>Eukaryota</taxon>
        <taxon>Viridiplantae</taxon>
        <taxon>Streptophyta</taxon>
        <taxon>Embryophyta</taxon>
        <taxon>Tracheophyta</taxon>
        <taxon>Spermatophyta</taxon>
        <taxon>Magnoliopsida</taxon>
        <taxon>eudicotyledons</taxon>
        <taxon>Gunneridae</taxon>
        <taxon>Pentapetalae</taxon>
        <taxon>asterids</taxon>
        <taxon>lamiids</taxon>
        <taxon>Boraginales</taxon>
        <taxon>Boraginaceae</taxon>
        <taxon>Boraginoideae</taxon>
        <taxon>Lithospermeae</taxon>
        <taxon>Lithospermum</taxon>
    </lineage>
</organism>
<evidence type="ECO:0000256" key="6">
    <source>
        <dbReference type="ARBA" id="ARBA00023295"/>
    </source>
</evidence>
<sequence>MAPKLLSDFFVAFFLFFSQSAVAYNVVSFGARGNGKTDSTLGFLRAWRAACASRTPSEVYIPRGSYVVKPVSFDGPCKTKITFRNDGTLVAPGNINSLGNTGFWIKFYKVSYLSVIGGTLDARGSVFWQCRRKGYNCPAGARSVTFMWCNNVNVRGLKSYNSQTIHIAISHSNNIKMSSLYIRAPSGSPNTDGINILQSRGVTITGSTIQTGDDCVTVGQGSMNVWIANIGCGPGHGISIGSLGDSYNEAGVQNVTVTSSVFTKTQNGVRVKSWAKPSTGYAKNLNFRNLIMKGVGYPIIIDQKYCPDNRCPHQSSGVKVSQVTYDNIKGTSATQAAMKFECSSSKPCTGIKLRNIKLTYVNTRRLPTLAYCKYASGSRSGTVSPRSCL</sequence>
<dbReference type="EMBL" id="BAABME010001641">
    <property type="protein sequence ID" value="GAA0150700.1"/>
    <property type="molecule type" value="Genomic_DNA"/>
</dbReference>
<protein>
    <recommendedName>
        <fullName evidence="13">Polygalacturonase</fullName>
    </recommendedName>
</protein>
<feature type="signal peptide" evidence="10">
    <location>
        <begin position="1"/>
        <end position="23"/>
    </location>
</feature>
<evidence type="ECO:0000256" key="3">
    <source>
        <dbReference type="ARBA" id="ARBA00022512"/>
    </source>
</evidence>
<evidence type="ECO:0000313" key="12">
    <source>
        <dbReference type="Proteomes" id="UP001454036"/>
    </source>
</evidence>
<evidence type="ECO:0000313" key="11">
    <source>
        <dbReference type="EMBL" id="GAA0150700.1"/>
    </source>
</evidence>
<evidence type="ECO:0000256" key="7">
    <source>
        <dbReference type="ARBA" id="ARBA00023316"/>
    </source>
</evidence>
<name>A0AAV3PGB6_LITER</name>
<evidence type="ECO:0000256" key="10">
    <source>
        <dbReference type="SAM" id="SignalP"/>
    </source>
</evidence>
<accession>A0AAV3PGB6</accession>
<dbReference type="SMART" id="SM00710">
    <property type="entry name" value="PbH1"/>
    <property type="match status" value="5"/>
</dbReference>
<evidence type="ECO:0000256" key="5">
    <source>
        <dbReference type="ARBA" id="ARBA00022801"/>
    </source>
</evidence>
<keyword evidence="4" id="KW-0964">Secreted</keyword>
<keyword evidence="7" id="KW-0961">Cell wall biogenesis/degradation</keyword>
<keyword evidence="10" id="KW-0732">Signal</keyword>
<comment type="subcellular location">
    <subcellularLocation>
        <location evidence="1">Secreted</location>
        <location evidence="1">Cell wall</location>
    </subcellularLocation>
</comment>